<sequence>MYQAIDDPYCYRGTDVLKNRLGLRDQTALDQFEAEATAQRFAEPFPPGRFSVSHYRAIHRHIFGDVYPWAGRFRSVRIAKGGSMFCYPEHIATEMARVFANQSSLTALRDMPAQRFAAEIAHFLAELNAVHPFRDGNGRTQLAFLALLADHVGHPLDLDRLEPDAVLAAMIASFHGREDRLVELIRGLIR</sequence>
<keyword evidence="2" id="KW-0548">Nucleotidyltransferase</keyword>
<comment type="catalytic activity">
    <reaction evidence="7">
        <text>L-tyrosyl-[protein] + ATP = O-(5'-adenylyl)-L-tyrosyl-[protein] + diphosphate</text>
        <dbReference type="Rhea" id="RHEA:54288"/>
        <dbReference type="Rhea" id="RHEA-COMP:10136"/>
        <dbReference type="Rhea" id="RHEA-COMP:13846"/>
        <dbReference type="ChEBI" id="CHEBI:30616"/>
        <dbReference type="ChEBI" id="CHEBI:33019"/>
        <dbReference type="ChEBI" id="CHEBI:46858"/>
        <dbReference type="ChEBI" id="CHEBI:83624"/>
        <dbReference type="EC" id="2.7.7.108"/>
    </reaction>
</comment>
<evidence type="ECO:0000256" key="3">
    <source>
        <dbReference type="ARBA" id="ARBA00022741"/>
    </source>
</evidence>
<dbReference type="PANTHER" id="PTHR39560:SF1">
    <property type="entry name" value="PROTEIN ADENYLYLTRANSFERASE FIC-RELATED"/>
    <property type="match status" value="1"/>
</dbReference>
<keyword evidence="4" id="KW-0067">ATP-binding</keyword>
<name>A0A947DD47_9HYPH</name>
<comment type="caution">
    <text evidence="9">The sequence shown here is derived from an EMBL/GenBank/DDBJ whole genome shotgun (WGS) entry which is preliminary data.</text>
</comment>
<dbReference type="RefSeq" id="WP_261971597.1">
    <property type="nucleotide sequence ID" value="NZ_JAHHZF010000020.1"/>
</dbReference>
<evidence type="ECO:0000313" key="10">
    <source>
        <dbReference type="Proteomes" id="UP000766595"/>
    </source>
</evidence>
<organism evidence="9 10">
    <name type="scientific">Prosthecodimorpha staleyi</name>
    <dbReference type="NCBI Taxonomy" id="2840188"/>
    <lineage>
        <taxon>Bacteria</taxon>
        <taxon>Pseudomonadati</taxon>
        <taxon>Pseudomonadota</taxon>
        <taxon>Alphaproteobacteria</taxon>
        <taxon>Hyphomicrobiales</taxon>
        <taxon>Ancalomicrobiaceae</taxon>
        <taxon>Prosthecodimorpha</taxon>
    </lineage>
</organism>
<evidence type="ECO:0000259" key="8">
    <source>
        <dbReference type="PROSITE" id="PS51459"/>
    </source>
</evidence>
<evidence type="ECO:0000256" key="6">
    <source>
        <dbReference type="ARBA" id="ARBA00047939"/>
    </source>
</evidence>
<dbReference type="Gene3D" id="1.10.3290.10">
    <property type="entry name" value="Fido-like domain"/>
    <property type="match status" value="1"/>
</dbReference>
<feature type="domain" description="Fido" evidence="8">
    <location>
        <begin position="50"/>
        <end position="190"/>
    </location>
</feature>
<dbReference type="Pfam" id="PF02661">
    <property type="entry name" value="Fic"/>
    <property type="match status" value="1"/>
</dbReference>
<evidence type="ECO:0000256" key="5">
    <source>
        <dbReference type="ARBA" id="ARBA00034531"/>
    </source>
</evidence>
<evidence type="ECO:0000256" key="2">
    <source>
        <dbReference type="ARBA" id="ARBA00022695"/>
    </source>
</evidence>
<evidence type="ECO:0000256" key="7">
    <source>
        <dbReference type="ARBA" id="ARBA00048696"/>
    </source>
</evidence>
<keyword evidence="10" id="KW-1185">Reference proteome</keyword>
<evidence type="ECO:0000313" key="9">
    <source>
        <dbReference type="EMBL" id="MBT9293099.1"/>
    </source>
</evidence>
<evidence type="ECO:0000256" key="4">
    <source>
        <dbReference type="ARBA" id="ARBA00022840"/>
    </source>
</evidence>
<dbReference type="GO" id="GO:0051302">
    <property type="term" value="P:regulation of cell division"/>
    <property type="evidence" value="ECO:0007669"/>
    <property type="project" value="TreeGrafter"/>
</dbReference>
<dbReference type="PANTHER" id="PTHR39560">
    <property type="entry name" value="PROTEIN ADENYLYLTRANSFERASE FIC-RELATED"/>
    <property type="match status" value="1"/>
</dbReference>
<dbReference type="PROSITE" id="PS51459">
    <property type="entry name" value="FIDO"/>
    <property type="match status" value="1"/>
</dbReference>
<dbReference type="AlphaFoldDB" id="A0A947DD47"/>
<dbReference type="EC" id="2.7.7.108" evidence="5"/>
<evidence type="ECO:0000256" key="1">
    <source>
        <dbReference type="ARBA" id="ARBA00022679"/>
    </source>
</evidence>
<protein>
    <recommendedName>
        <fullName evidence="5">protein adenylyltransferase</fullName>
        <ecNumber evidence="5">2.7.7.108</ecNumber>
    </recommendedName>
</protein>
<dbReference type="SUPFAM" id="SSF140931">
    <property type="entry name" value="Fic-like"/>
    <property type="match status" value="1"/>
</dbReference>
<keyword evidence="1" id="KW-0808">Transferase</keyword>
<dbReference type="EMBL" id="JAHHZF010000020">
    <property type="protein sequence ID" value="MBT9293099.1"/>
    <property type="molecule type" value="Genomic_DNA"/>
</dbReference>
<keyword evidence="3" id="KW-0547">Nucleotide-binding</keyword>
<accession>A0A947DD47</accession>
<dbReference type="Proteomes" id="UP000766595">
    <property type="component" value="Unassembled WGS sequence"/>
</dbReference>
<gene>
    <name evidence="9" type="ORF">KL771_26800</name>
</gene>
<comment type="catalytic activity">
    <reaction evidence="6">
        <text>L-threonyl-[protein] + ATP = 3-O-(5'-adenylyl)-L-threonyl-[protein] + diphosphate</text>
        <dbReference type="Rhea" id="RHEA:54292"/>
        <dbReference type="Rhea" id="RHEA-COMP:11060"/>
        <dbReference type="Rhea" id="RHEA-COMP:13847"/>
        <dbReference type="ChEBI" id="CHEBI:30013"/>
        <dbReference type="ChEBI" id="CHEBI:30616"/>
        <dbReference type="ChEBI" id="CHEBI:33019"/>
        <dbReference type="ChEBI" id="CHEBI:138113"/>
        <dbReference type="EC" id="2.7.7.108"/>
    </reaction>
</comment>
<dbReference type="GO" id="GO:0070733">
    <property type="term" value="F:AMPylase activity"/>
    <property type="evidence" value="ECO:0007669"/>
    <property type="project" value="UniProtKB-EC"/>
</dbReference>
<dbReference type="GO" id="GO:0005524">
    <property type="term" value="F:ATP binding"/>
    <property type="evidence" value="ECO:0007669"/>
    <property type="project" value="UniProtKB-KW"/>
</dbReference>
<reference evidence="9 10" key="1">
    <citation type="submission" date="2021-06" db="EMBL/GenBank/DDBJ databases">
        <authorList>
            <person name="Grouzdev D.S."/>
            <person name="Koziaeva V."/>
        </authorList>
    </citation>
    <scope>NUCLEOTIDE SEQUENCE [LARGE SCALE GENOMIC DNA]</scope>
    <source>
        <strain evidence="9 10">22</strain>
    </source>
</reference>
<proteinExistence type="predicted"/>
<dbReference type="InterPro" id="IPR036597">
    <property type="entry name" value="Fido-like_dom_sf"/>
</dbReference>
<dbReference type="InterPro" id="IPR003812">
    <property type="entry name" value="Fido"/>
</dbReference>